<dbReference type="Proteomes" id="UP000219023">
    <property type="component" value="Unassembled WGS sequence"/>
</dbReference>
<feature type="transmembrane region" description="Helical" evidence="1">
    <location>
        <begin position="61"/>
        <end position="79"/>
    </location>
</feature>
<dbReference type="EMBL" id="OBQJ01000007">
    <property type="protein sequence ID" value="SOC56752.1"/>
    <property type="molecule type" value="Genomic_DNA"/>
</dbReference>
<organism evidence="2 3">
    <name type="scientific">Chromohalobacter canadensis</name>
    <dbReference type="NCBI Taxonomy" id="141389"/>
    <lineage>
        <taxon>Bacteria</taxon>
        <taxon>Pseudomonadati</taxon>
        <taxon>Pseudomonadota</taxon>
        <taxon>Gammaproteobacteria</taxon>
        <taxon>Oceanospirillales</taxon>
        <taxon>Halomonadaceae</taxon>
        <taxon>Chromohalobacter</taxon>
    </lineage>
</organism>
<name>A0A285VRT1_9GAMM</name>
<gene>
    <name evidence="2" type="ORF">SAMN05421509_107225</name>
</gene>
<dbReference type="RefSeq" id="WP_097023538.1">
    <property type="nucleotide sequence ID" value="NZ_OBQJ01000007.1"/>
</dbReference>
<dbReference type="InterPro" id="IPR007404">
    <property type="entry name" value="YdjM-like"/>
</dbReference>
<dbReference type="OrthoDB" id="9781927at2"/>
<evidence type="ECO:0000313" key="2">
    <source>
        <dbReference type="EMBL" id="SOC56752.1"/>
    </source>
</evidence>
<keyword evidence="1" id="KW-0812">Transmembrane</keyword>
<accession>A0A285VRT1</accession>
<dbReference type="Pfam" id="PF04307">
    <property type="entry name" value="YdjM"/>
    <property type="match status" value="1"/>
</dbReference>
<feature type="transmembrane region" description="Helical" evidence="1">
    <location>
        <begin position="91"/>
        <end position="108"/>
    </location>
</feature>
<keyword evidence="1" id="KW-1133">Transmembrane helix</keyword>
<feature type="transmembrane region" description="Helical" evidence="1">
    <location>
        <begin position="128"/>
        <end position="152"/>
    </location>
</feature>
<evidence type="ECO:0000256" key="1">
    <source>
        <dbReference type="SAM" id="Phobius"/>
    </source>
</evidence>
<dbReference type="AlphaFoldDB" id="A0A285VRT1"/>
<evidence type="ECO:0000313" key="3">
    <source>
        <dbReference type="Proteomes" id="UP000219023"/>
    </source>
</evidence>
<dbReference type="PANTHER" id="PTHR40031:SF1">
    <property type="entry name" value="MEMBRANE-BOUND METAL-DEPENDENT HYDROLASE"/>
    <property type="match status" value="1"/>
</dbReference>
<sequence length="357" mass="39001">MDSLTQACLGAAIGGTVLGRRLGRKAVIAGAVLGTLPDLDVVIDYGDAVAEYTYHRGFSHSLWVLGTLAVLLTGLARAGERWRQVSPPIGTWRWGLLFGGCLLTHPMLDAFTTYGTQLWWPMTTPPVSWHSIFIIDPLFTLPLLVGVVAALIKGYSPRLLGWGLTLACFYLTFAVAAQNTVNERIGPSLANQGLEDAPRLVQPTPFNTLLWRVTVVQDDAYYEGVVSLFDGHTPMALTRLPRGGEWQDAALATKAGQRLEWFAGPFLRYRTEERQGATQLVATDLRLGSPGYHMFNFTLAERTADGWSPVQSELLAGPRPDGDAFAALFQRLIAPQANACLPITERQAQCIPPQVMP</sequence>
<dbReference type="PANTHER" id="PTHR40031">
    <property type="entry name" value="HYPOTHETICAL MEMBRANE SPANNING PROTEIN"/>
    <property type="match status" value="1"/>
</dbReference>
<reference evidence="2 3" key="1">
    <citation type="submission" date="2017-08" db="EMBL/GenBank/DDBJ databases">
        <authorList>
            <person name="de Groot N.N."/>
        </authorList>
    </citation>
    <scope>NUCLEOTIDE SEQUENCE [LARGE SCALE GENOMIC DNA]</scope>
    <source>
        <strain evidence="2 3">USBA 855</strain>
    </source>
</reference>
<dbReference type="InterPro" id="IPR053170">
    <property type="entry name" value="Transcription_regulator"/>
</dbReference>
<keyword evidence="1" id="KW-0472">Membrane</keyword>
<proteinExistence type="predicted"/>
<protein>
    <submittedName>
        <fullName evidence="2">Inner membrane protein</fullName>
    </submittedName>
</protein>
<feature type="transmembrane region" description="Helical" evidence="1">
    <location>
        <begin position="159"/>
        <end position="177"/>
    </location>
</feature>